<comment type="caution">
    <text evidence="11">The sequence shown here is derived from an EMBL/GenBank/DDBJ whole genome shotgun (WGS) entry which is preliminary data.</text>
</comment>
<keyword evidence="7 9" id="KW-0413">Isomerase</keyword>
<dbReference type="OrthoDB" id="9808891at2"/>
<evidence type="ECO:0000313" key="12">
    <source>
        <dbReference type="Proteomes" id="UP000295443"/>
    </source>
</evidence>
<evidence type="ECO:0000256" key="2">
    <source>
        <dbReference type="ARBA" id="ARBA00004496"/>
    </source>
</evidence>
<protein>
    <recommendedName>
        <fullName evidence="9">peptidylprolyl isomerase</fullName>
        <ecNumber evidence="9">5.2.1.8</ecNumber>
    </recommendedName>
</protein>
<comment type="function">
    <text evidence="8">Also involved in hydrogenase metallocenter assembly, probably by participating in the nickel insertion step. This function in hydrogenase biosynthesis requires chaperone activity and the presence of the metal-binding domain, but not PPIase activity.</text>
</comment>
<feature type="domain" description="PPIase FKBP-type" evidence="10">
    <location>
        <begin position="6"/>
        <end position="101"/>
    </location>
</feature>
<keyword evidence="4" id="KW-0963">Cytoplasm</keyword>
<evidence type="ECO:0000256" key="6">
    <source>
        <dbReference type="ARBA" id="ARBA00023186"/>
    </source>
</evidence>
<evidence type="ECO:0000256" key="8">
    <source>
        <dbReference type="ARBA" id="ARBA00037071"/>
    </source>
</evidence>
<dbReference type="GO" id="GO:0042026">
    <property type="term" value="P:protein refolding"/>
    <property type="evidence" value="ECO:0007669"/>
    <property type="project" value="UniProtKB-ARBA"/>
</dbReference>
<comment type="similarity">
    <text evidence="3">Belongs to the FKBP-type PPIase family.</text>
</comment>
<evidence type="ECO:0000259" key="10">
    <source>
        <dbReference type="PROSITE" id="PS50059"/>
    </source>
</evidence>
<evidence type="ECO:0000256" key="9">
    <source>
        <dbReference type="PROSITE-ProRule" id="PRU00277"/>
    </source>
</evidence>
<keyword evidence="6" id="KW-0143">Chaperone</keyword>
<dbReference type="Gene3D" id="3.10.50.40">
    <property type="match status" value="1"/>
</dbReference>
<accession>A0A4R1BKP9</accession>
<dbReference type="EC" id="5.2.1.8" evidence="9"/>
<dbReference type="PANTHER" id="PTHR47861">
    <property type="entry name" value="FKBP-TYPE PEPTIDYL-PROLYL CIS-TRANS ISOMERASE SLYD"/>
    <property type="match status" value="1"/>
</dbReference>
<sequence>MQIGKDTVVSISYRLTTGQGDLLEEASSDHPAAYLHGGYDGIFPKVEAALEGKEAGAEAEVMLEPEDAFGDYDAELVRMEDVNLFPAEVAVGMQFEGVSEDGQHRMLYTVTDIADGKVVVDGNHPLAGQSLRVQCRVVDVRAALPEEIEHGHVHGPEGHHHHH</sequence>
<dbReference type="InterPro" id="IPR046357">
    <property type="entry name" value="PPIase_dom_sf"/>
</dbReference>
<reference evidence="11 12" key="1">
    <citation type="submission" date="2019-03" db="EMBL/GenBank/DDBJ databases">
        <title>Genome sequence of Thiobacillaceae bacterium LSR1, a sulfur-oxidizing bacterium isolated from freshwater sediment.</title>
        <authorList>
            <person name="Li S."/>
        </authorList>
    </citation>
    <scope>NUCLEOTIDE SEQUENCE [LARGE SCALE GENOMIC DNA]</scope>
    <source>
        <strain evidence="11 12">LSR1</strain>
    </source>
</reference>
<dbReference type="GO" id="GO:0005737">
    <property type="term" value="C:cytoplasm"/>
    <property type="evidence" value="ECO:0007669"/>
    <property type="project" value="UniProtKB-SubCell"/>
</dbReference>
<evidence type="ECO:0000256" key="4">
    <source>
        <dbReference type="ARBA" id="ARBA00022490"/>
    </source>
</evidence>
<dbReference type="GO" id="GO:0003755">
    <property type="term" value="F:peptidyl-prolyl cis-trans isomerase activity"/>
    <property type="evidence" value="ECO:0007669"/>
    <property type="project" value="UniProtKB-KW"/>
</dbReference>
<dbReference type="InterPro" id="IPR001179">
    <property type="entry name" value="PPIase_FKBP_dom"/>
</dbReference>
<keyword evidence="5 9" id="KW-0697">Rotamase</keyword>
<comment type="catalytic activity">
    <reaction evidence="1 9">
        <text>[protein]-peptidylproline (omega=180) = [protein]-peptidylproline (omega=0)</text>
        <dbReference type="Rhea" id="RHEA:16237"/>
        <dbReference type="Rhea" id="RHEA-COMP:10747"/>
        <dbReference type="Rhea" id="RHEA-COMP:10748"/>
        <dbReference type="ChEBI" id="CHEBI:83833"/>
        <dbReference type="ChEBI" id="CHEBI:83834"/>
        <dbReference type="EC" id="5.2.1.8"/>
    </reaction>
</comment>
<keyword evidence="12" id="KW-1185">Reference proteome</keyword>
<dbReference type="PROSITE" id="PS50059">
    <property type="entry name" value="FKBP_PPIASE"/>
    <property type="match status" value="1"/>
</dbReference>
<name>A0A4R1BKP9_9PROT</name>
<dbReference type="PANTHER" id="PTHR47861:SF3">
    <property type="entry name" value="FKBP-TYPE PEPTIDYL-PROLYL CIS-TRANS ISOMERASE SLYD"/>
    <property type="match status" value="1"/>
</dbReference>
<gene>
    <name evidence="11" type="ORF">EZJ19_03070</name>
</gene>
<evidence type="ECO:0000256" key="1">
    <source>
        <dbReference type="ARBA" id="ARBA00000971"/>
    </source>
</evidence>
<evidence type="ECO:0000256" key="3">
    <source>
        <dbReference type="ARBA" id="ARBA00006577"/>
    </source>
</evidence>
<proteinExistence type="inferred from homology"/>
<organism evidence="11 12">
    <name type="scientific">Parasulfuritortus cantonensis</name>
    <dbReference type="NCBI Taxonomy" id="2528202"/>
    <lineage>
        <taxon>Bacteria</taxon>
        <taxon>Pseudomonadati</taxon>
        <taxon>Pseudomonadota</taxon>
        <taxon>Betaproteobacteria</taxon>
        <taxon>Nitrosomonadales</taxon>
        <taxon>Thiobacillaceae</taxon>
        <taxon>Parasulfuritortus</taxon>
    </lineage>
</organism>
<dbReference type="EMBL" id="SJZB01000013">
    <property type="protein sequence ID" value="TCJ17906.1"/>
    <property type="molecule type" value="Genomic_DNA"/>
</dbReference>
<evidence type="ECO:0000256" key="7">
    <source>
        <dbReference type="ARBA" id="ARBA00023235"/>
    </source>
</evidence>
<comment type="subcellular location">
    <subcellularLocation>
        <location evidence="2">Cytoplasm</location>
    </subcellularLocation>
</comment>
<dbReference type="RefSeq" id="WP_131444825.1">
    <property type="nucleotide sequence ID" value="NZ_SJZB01000013.1"/>
</dbReference>
<evidence type="ECO:0000256" key="5">
    <source>
        <dbReference type="ARBA" id="ARBA00023110"/>
    </source>
</evidence>
<dbReference type="AlphaFoldDB" id="A0A4R1BKP9"/>
<evidence type="ECO:0000313" key="11">
    <source>
        <dbReference type="EMBL" id="TCJ17906.1"/>
    </source>
</evidence>
<dbReference type="SUPFAM" id="SSF54534">
    <property type="entry name" value="FKBP-like"/>
    <property type="match status" value="1"/>
</dbReference>
<dbReference type="Proteomes" id="UP000295443">
    <property type="component" value="Unassembled WGS sequence"/>
</dbReference>